<dbReference type="EMBL" id="CM020618">
    <property type="protein sequence ID" value="KAK1860656.1"/>
    <property type="molecule type" value="Genomic_DNA"/>
</dbReference>
<reference evidence="1" key="1">
    <citation type="submission" date="2019-11" db="EMBL/GenBank/DDBJ databases">
        <title>Nori genome reveals adaptations in red seaweeds to the harsh intertidal environment.</title>
        <authorList>
            <person name="Wang D."/>
            <person name="Mao Y."/>
        </authorList>
    </citation>
    <scope>NUCLEOTIDE SEQUENCE</scope>
    <source>
        <tissue evidence="1">Gametophyte</tissue>
    </source>
</reference>
<accession>A0ACC3BRN2</accession>
<keyword evidence="2" id="KW-1185">Reference proteome</keyword>
<evidence type="ECO:0000313" key="1">
    <source>
        <dbReference type="EMBL" id="KAK1860656.1"/>
    </source>
</evidence>
<proteinExistence type="predicted"/>
<comment type="caution">
    <text evidence="1">The sequence shown here is derived from an EMBL/GenBank/DDBJ whole genome shotgun (WGS) entry which is preliminary data.</text>
</comment>
<evidence type="ECO:0000313" key="2">
    <source>
        <dbReference type="Proteomes" id="UP000798662"/>
    </source>
</evidence>
<dbReference type="Proteomes" id="UP000798662">
    <property type="component" value="Chromosome 1"/>
</dbReference>
<name>A0ACC3BRN2_PYRYE</name>
<gene>
    <name evidence="1" type="ORF">I4F81_003244</name>
</gene>
<protein>
    <submittedName>
        <fullName evidence="1">Uncharacterized protein</fullName>
    </submittedName>
</protein>
<organism evidence="1 2">
    <name type="scientific">Pyropia yezoensis</name>
    <name type="common">Susabi-nori</name>
    <name type="synonym">Porphyra yezoensis</name>
    <dbReference type="NCBI Taxonomy" id="2788"/>
    <lineage>
        <taxon>Eukaryota</taxon>
        <taxon>Rhodophyta</taxon>
        <taxon>Bangiophyceae</taxon>
        <taxon>Bangiales</taxon>
        <taxon>Bangiaceae</taxon>
        <taxon>Pyropia</taxon>
    </lineage>
</organism>
<sequence>MGTGPLPPRAPSLLQRQSRHHSDSGPAGALYHTVLHDPHQNALPGTQHDRTTLYRRTRAMHAQPGACHRQEAVR</sequence>